<evidence type="ECO:0000256" key="1">
    <source>
        <dbReference type="ARBA" id="ARBA00010333"/>
    </source>
</evidence>
<dbReference type="Proteomes" id="UP000503336">
    <property type="component" value="Chromosome"/>
</dbReference>
<proteinExistence type="inferred from homology"/>
<dbReference type="Gene3D" id="3.40.190.10">
    <property type="entry name" value="Periplasmic binding protein-like II"/>
    <property type="match status" value="2"/>
</dbReference>
<evidence type="ECO:0000256" key="2">
    <source>
        <dbReference type="ARBA" id="ARBA00022448"/>
    </source>
</evidence>
<dbReference type="GO" id="GO:0005576">
    <property type="term" value="C:extracellular region"/>
    <property type="evidence" value="ECO:0007669"/>
    <property type="project" value="TreeGrafter"/>
</dbReference>
<feature type="chain" id="PRO_5029849270" evidence="4">
    <location>
        <begin position="19"/>
        <end position="278"/>
    </location>
</feature>
<sequence length="278" mass="29437">MIVRMALALCLVAGVAQADVMERVRSSGEIRLGHRADAPPFSFTDDDGAPAGLAVALCARAAEAVRRALGLDALRVRNVAVTAANRFEALTEGRIDLLCGPTTQTLARRQTLDFSIPYFIDGASVVFRAGPGAEIGALSGAPVGVLAGTTTEALLPGLLTAHGAVGATPISYRTHVEGLEALAMGEIAAYFGDQAILRYQLGRMRPAVPLQFAEEQFSFEPYALTMRRGETALRLEVDRALSETFESGAIYEMIEASLGEVTLSEIALAVFQVVTLPD</sequence>
<dbReference type="SMART" id="SM00062">
    <property type="entry name" value="PBPb"/>
    <property type="match status" value="1"/>
</dbReference>
<keyword evidence="2" id="KW-0813">Transport</keyword>
<organism evidence="6 7">
    <name type="scientific">Pikeienuella piscinae</name>
    <dbReference type="NCBI Taxonomy" id="2748098"/>
    <lineage>
        <taxon>Bacteria</taxon>
        <taxon>Pseudomonadati</taxon>
        <taxon>Pseudomonadota</taxon>
        <taxon>Alphaproteobacteria</taxon>
        <taxon>Rhodobacterales</taxon>
        <taxon>Paracoccaceae</taxon>
        <taxon>Pikeienuella</taxon>
    </lineage>
</organism>
<evidence type="ECO:0000256" key="3">
    <source>
        <dbReference type="ARBA" id="ARBA00022729"/>
    </source>
</evidence>
<feature type="domain" description="Solute-binding protein family 3/N-terminal" evidence="5">
    <location>
        <begin position="29"/>
        <end position="261"/>
    </location>
</feature>
<name>A0A7L5BUC6_9RHOB</name>
<evidence type="ECO:0000256" key="4">
    <source>
        <dbReference type="SAM" id="SignalP"/>
    </source>
</evidence>
<evidence type="ECO:0000313" key="6">
    <source>
        <dbReference type="EMBL" id="QIE55202.1"/>
    </source>
</evidence>
<comment type="similarity">
    <text evidence="1">Belongs to the bacterial solute-binding protein 3 family.</text>
</comment>
<evidence type="ECO:0000313" key="7">
    <source>
        <dbReference type="Proteomes" id="UP000503336"/>
    </source>
</evidence>
<dbReference type="Pfam" id="PF00497">
    <property type="entry name" value="SBP_bac_3"/>
    <property type="match status" value="1"/>
</dbReference>
<accession>A0A7L5BUC6</accession>
<dbReference type="PANTHER" id="PTHR30085:SF6">
    <property type="entry name" value="ABC TRANSPORTER GLUTAMINE-BINDING PROTEIN GLNH"/>
    <property type="match status" value="1"/>
</dbReference>
<dbReference type="RefSeq" id="WP_165096727.1">
    <property type="nucleotide sequence ID" value="NZ_CP049056.1"/>
</dbReference>
<dbReference type="InterPro" id="IPR001638">
    <property type="entry name" value="Solute-binding_3/MltF_N"/>
</dbReference>
<keyword evidence="3 4" id="KW-0732">Signal</keyword>
<evidence type="ECO:0000259" key="5">
    <source>
        <dbReference type="SMART" id="SM00062"/>
    </source>
</evidence>
<gene>
    <name evidence="6" type="ORF">G5B40_06900</name>
</gene>
<feature type="signal peptide" evidence="4">
    <location>
        <begin position="1"/>
        <end position="18"/>
    </location>
</feature>
<dbReference type="SUPFAM" id="SSF53850">
    <property type="entry name" value="Periplasmic binding protein-like II"/>
    <property type="match status" value="1"/>
</dbReference>
<dbReference type="PANTHER" id="PTHR30085">
    <property type="entry name" value="AMINO ACID ABC TRANSPORTER PERMEASE"/>
    <property type="match status" value="1"/>
</dbReference>
<dbReference type="InterPro" id="IPR051455">
    <property type="entry name" value="Bact_solute-bind_prot3"/>
</dbReference>
<dbReference type="EMBL" id="CP049056">
    <property type="protein sequence ID" value="QIE55202.1"/>
    <property type="molecule type" value="Genomic_DNA"/>
</dbReference>
<dbReference type="CDD" id="cd13688">
    <property type="entry name" value="PBP2_GltI_DEBP"/>
    <property type="match status" value="1"/>
</dbReference>
<keyword evidence="7" id="KW-1185">Reference proteome</keyword>
<dbReference type="AlphaFoldDB" id="A0A7L5BUC6"/>
<reference evidence="6 7" key="1">
    <citation type="submission" date="2020-02" db="EMBL/GenBank/DDBJ databases">
        <title>complete genome sequence of Rhodobacteraceae bacterium.</title>
        <authorList>
            <person name="Park J."/>
            <person name="Kim Y.-S."/>
            <person name="Kim K.-H."/>
        </authorList>
    </citation>
    <scope>NUCLEOTIDE SEQUENCE [LARGE SCALE GENOMIC DNA]</scope>
    <source>
        <strain evidence="6 7">RR4-56</strain>
    </source>
</reference>
<dbReference type="KEGG" id="hdh:G5B40_06900"/>
<protein>
    <submittedName>
        <fullName evidence="6">Amino acid ABC transporter substrate-binding protein</fullName>
    </submittedName>
</protein>
<dbReference type="GO" id="GO:0006865">
    <property type="term" value="P:amino acid transport"/>
    <property type="evidence" value="ECO:0007669"/>
    <property type="project" value="TreeGrafter"/>
</dbReference>
<dbReference type="GO" id="GO:0030288">
    <property type="term" value="C:outer membrane-bounded periplasmic space"/>
    <property type="evidence" value="ECO:0007669"/>
    <property type="project" value="TreeGrafter"/>
</dbReference>